<evidence type="ECO:0000259" key="1">
    <source>
        <dbReference type="Pfam" id="PF14344"/>
    </source>
</evidence>
<protein>
    <submittedName>
        <fullName evidence="2">DUF4397 domain-containing protein</fullName>
    </submittedName>
</protein>
<keyword evidence="3" id="KW-1185">Reference proteome</keyword>
<dbReference type="RefSeq" id="WP_257821043.1">
    <property type="nucleotide sequence ID" value="NZ_JABXYM010000001.1"/>
</dbReference>
<sequence>MKTRWLISLSFLVMLLGFTSLYPAITGAEKAEEAKLRIVHASPNTSAVDVYVNKDKIISDMGFKDVSEYLSVEEGSYDIKLYSSGSKPDDSDPVLEENVTVMGGEGYTFAAGGISSEISLFEFKDELTPSESEAKVRVIHLSPDAPAIDVFSLETPLVKALEYKKASVYETLPEGNYSFDIKPEGQDKAIFNLPNVELKNGKNYTIIGLGLLKGDPAFDMIISQDN</sequence>
<accession>A0A9Q4B1G5</accession>
<name>A0A9Q4B1G5_SALAG</name>
<dbReference type="Pfam" id="PF14344">
    <property type="entry name" value="DUF4397"/>
    <property type="match status" value="1"/>
</dbReference>
<dbReference type="EMBL" id="JABXYM010000001">
    <property type="protein sequence ID" value="MCR6096431.1"/>
    <property type="molecule type" value="Genomic_DNA"/>
</dbReference>
<dbReference type="InterPro" id="IPR025510">
    <property type="entry name" value="DUF4397"/>
</dbReference>
<gene>
    <name evidence="2" type="ORF">HXA33_07685</name>
</gene>
<organism evidence="2 3">
    <name type="scientific">Salipaludibacillus agaradhaerens</name>
    <name type="common">Bacillus agaradhaerens</name>
    <dbReference type="NCBI Taxonomy" id="76935"/>
    <lineage>
        <taxon>Bacteria</taxon>
        <taxon>Bacillati</taxon>
        <taxon>Bacillota</taxon>
        <taxon>Bacilli</taxon>
        <taxon>Bacillales</taxon>
        <taxon>Bacillaceae</taxon>
    </lineage>
</organism>
<evidence type="ECO:0000313" key="3">
    <source>
        <dbReference type="Proteomes" id="UP001057753"/>
    </source>
</evidence>
<reference evidence="2" key="1">
    <citation type="submission" date="2020-06" db="EMBL/GenBank/DDBJ databases">
        <title>Insight into the genomes of haloalkaliphilic bacilli from Kenyan soda lakes.</title>
        <authorList>
            <person name="Mwirichia R."/>
            <person name="Villamizar G.C."/>
            <person name="Poehlein A."/>
            <person name="Mugweru J."/>
            <person name="Kipnyargis A."/>
            <person name="Kiplimo D."/>
            <person name="Orwa P."/>
            <person name="Daniel R."/>
        </authorList>
    </citation>
    <scope>NUCLEOTIDE SEQUENCE</scope>
    <source>
        <strain evidence="2">B1096_S55</strain>
    </source>
</reference>
<comment type="caution">
    <text evidence="2">The sequence shown here is derived from an EMBL/GenBank/DDBJ whole genome shotgun (WGS) entry which is preliminary data.</text>
</comment>
<feature type="domain" description="DUF4397" evidence="1">
    <location>
        <begin position="34"/>
        <end position="150"/>
    </location>
</feature>
<evidence type="ECO:0000313" key="2">
    <source>
        <dbReference type="EMBL" id="MCR6096431.1"/>
    </source>
</evidence>
<dbReference type="AlphaFoldDB" id="A0A9Q4B1G5"/>
<proteinExistence type="predicted"/>
<dbReference type="Proteomes" id="UP001057753">
    <property type="component" value="Unassembled WGS sequence"/>
</dbReference>